<organism evidence="11 12">
    <name type="scientific">Fructilactobacillus myrtifloralis</name>
    <dbReference type="NCBI Taxonomy" id="2940301"/>
    <lineage>
        <taxon>Bacteria</taxon>
        <taxon>Bacillati</taxon>
        <taxon>Bacillota</taxon>
        <taxon>Bacilli</taxon>
        <taxon>Lactobacillales</taxon>
        <taxon>Lactobacillaceae</taxon>
        <taxon>Fructilactobacillus</taxon>
    </lineage>
</organism>
<accession>A0ABY5BSM1</accession>
<evidence type="ECO:0000256" key="3">
    <source>
        <dbReference type="ARBA" id="ARBA00012572"/>
    </source>
</evidence>
<dbReference type="InterPro" id="IPR013785">
    <property type="entry name" value="Aldolase_TIM"/>
</dbReference>
<dbReference type="PANTHER" id="PTHR42894:SF1">
    <property type="entry name" value="N-(5'-PHOSPHORIBOSYL)ANTHRANILATE ISOMERASE"/>
    <property type="match status" value="1"/>
</dbReference>
<comment type="pathway">
    <text evidence="2 9">Amino-acid biosynthesis; L-tryptophan biosynthesis; L-tryptophan from chorismate: step 3/5.</text>
</comment>
<dbReference type="InterPro" id="IPR001240">
    <property type="entry name" value="PRAI_dom"/>
</dbReference>
<dbReference type="GO" id="GO:0016853">
    <property type="term" value="F:isomerase activity"/>
    <property type="evidence" value="ECO:0007669"/>
    <property type="project" value="UniProtKB-KW"/>
</dbReference>
<comment type="similarity">
    <text evidence="9">Belongs to the TrpF family.</text>
</comment>
<evidence type="ECO:0000256" key="6">
    <source>
        <dbReference type="ARBA" id="ARBA00022822"/>
    </source>
</evidence>
<evidence type="ECO:0000256" key="5">
    <source>
        <dbReference type="ARBA" id="ARBA00022605"/>
    </source>
</evidence>
<keyword evidence="6 9" id="KW-0822">Tryptophan biosynthesis</keyword>
<dbReference type="EC" id="5.3.1.24" evidence="3 9"/>
<comment type="catalytic activity">
    <reaction evidence="1 9">
        <text>N-(5-phospho-beta-D-ribosyl)anthranilate = 1-(2-carboxyphenylamino)-1-deoxy-D-ribulose 5-phosphate</text>
        <dbReference type="Rhea" id="RHEA:21540"/>
        <dbReference type="ChEBI" id="CHEBI:18277"/>
        <dbReference type="ChEBI" id="CHEBI:58613"/>
        <dbReference type="EC" id="5.3.1.24"/>
    </reaction>
</comment>
<gene>
    <name evidence="9" type="primary">trpF</name>
    <name evidence="11" type="ORF">M3M35_02790</name>
</gene>
<evidence type="ECO:0000256" key="8">
    <source>
        <dbReference type="ARBA" id="ARBA00023235"/>
    </source>
</evidence>
<dbReference type="EMBL" id="CP097116">
    <property type="protein sequence ID" value="USS85586.1"/>
    <property type="molecule type" value="Genomic_DNA"/>
</dbReference>
<keyword evidence="7 9" id="KW-0057">Aromatic amino acid biosynthesis</keyword>
<evidence type="ECO:0000256" key="1">
    <source>
        <dbReference type="ARBA" id="ARBA00001164"/>
    </source>
</evidence>
<dbReference type="InterPro" id="IPR044643">
    <property type="entry name" value="TrpF_fam"/>
</dbReference>
<feature type="domain" description="N-(5'phosphoribosyl) anthranilate isomerase (PRAI)" evidence="10">
    <location>
        <begin position="5"/>
        <end position="184"/>
    </location>
</feature>
<dbReference type="Proteomes" id="UP001056707">
    <property type="component" value="Chromosome"/>
</dbReference>
<proteinExistence type="inferred from homology"/>
<name>A0ABY5BSM1_9LACO</name>
<dbReference type="SUPFAM" id="SSF51366">
    <property type="entry name" value="Ribulose-phoshate binding barrel"/>
    <property type="match status" value="1"/>
</dbReference>
<evidence type="ECO:0000313" key="12">
    <source>
        <dbReference type="Proteomes" id="UP001056707"/>
    </source>
</evidence>
<evidence type="ECO:0000259" key="10">
    <source>
        <dbReference type="Pfam" id="PF00697"/>
    </source>
</evidence>
<evidence type="ECO:0000256" key="7">
    <source>
        <dbReference type="ARBA" id="ARBA00023141"/>
    </source>
</evidence>
<sequence>MVKIKLCGLQTVADIHKANVVQPDFIGLVFAPSRRQVDLATAQQLMRDLAPTITPVGVFVEASLATVMAAVQAGRLQLVQYYGELPKGLIPALHEQHVQLIQVVQTETDVDSATDYVMFDASRGRGQAPSQFQAHQLTQPEILSGGITITNVQAAVASVKPAVVDVSSGVETDGQKDLTKMQALTNLVHQL</sequence>
<evidence type="ECO:0000256" key="4">
    <source>
        <dbReference type="ARBA" id="ARBA00022272"/>
    </source>
</evidence>
<dbReference type="PANTHER" id="PTHR42894">
    <property type="entry name" value="N-(5'-PHOSPHORIBOSYL)ANTHRANILATE ISOMERASE"/>
    <property type="match status" value="1"/>
</dbReference>
<dbReference type="HAMAP" id="MF_00135">
    <property type="entry name" value="PRAI"/>
    <property type="match status" value="1"/>
</dbReference>
<evidence type="ECO:0000256" key="2">
    <source>
        <dbReference type="ARBA" id="ARBA00004664"/>
    </source>
</evidence>
<dbReference type="Gene3D" id="3.20.20.70">
    <property type="entry name" value="Aldolase class I"/>
    <property type="match status" value="1"/>
</dbReference>
<keyword evidence="12" id="KW-1185">Reference proteome</keyword>
<keyword evidence="5 9" id="KW-0028">Amino-acid biosynthesis</keyword>
<reference evidence="11" key="1">
    <citation type="submission" date="2022-05" db="EMBL/GenBank/DDBJ databases">
        <authorList>
            <person name="Oliphant S.A."/>
            <person name="Watson-Haigh N.S."/>
            <person name="Sumby K.M."/>
            <person name="Gardner J.M."/>
            <person name="Jiranek V."/>
        </authorList>
    </citation>
    <scope>NUCLEOTIDE SEQUENCE</scope>
    <source>
        <strain evidence="11">KI16_H9</strain>
    </source>
</reference>
<evidence type="ECO:0000256" key="9">
    <source>
        <dbReference type="HAMAP-Rule" id="MF_00135"/>
    </source>
</evidence>
<dbReference type="CDD" id="cd00405">
    <property type="entry name" value="PRAI"/>
    <property type="match status" value="1"/>
</dbReference>
<evidence type="ECO:0000313" key="11">
    <source>
        <dbReference type="EMBL" id="USS85586.1"/>
    </source>
</evidence>
<protein>
    <recommendedName>
        <fullName evidence="4 9">N-(5'-phosphoribosyl)anthranilate isomerase</fullName>
        <shortName evidence="9">PRAI</shortName>
        <ecNumber evidence="3 9">5.3.1.24</ecNumber>
    </recommendedName>
</protein>
<dbReference type="RefSeq" id="WP_252750481.1">
    <property type="nucleotide sequence ID" value="NZ_CP097116.1"/>
</dbReference>
<dbReference type="InterPro" id="IPR011060">
    <property type="entry name" value="RibuloseP-bd_barrel"/>
</dbReference>
<keyword evidence="8 9" id="KW-0413">Isomerase</keyword>
<dbReference type="Pfam" id="PF00697">
    <property type="entry name" value="PRAI"/>
    <property type="match status" value="1"/>
</dbReference>